<dbReference type="EMBL" id="BMNN01000008">
    <property type="protein sequence ID" value="GGJ08397.1"/>
    <property type="molecule type" value="Genomic_DNA"/>
</dbReference>
<dbReference type="InterPro" id="IPR036922">
    <property type="entry name" value="Rieske_2Fe-2S_sf"/>
</dbReference>
<organism evidence="6 7">
    <name type="scientific">Halopseudomonas pertucinogena</name>
    <dbReference type="NCBI Taxonomy" id="86175"/>
    <lineage>
        <taxon>Bacteria</taxon>
        <taxon>Pseudomonadati</taxon>
        <taxon>Pseudomonadota</taxon>
        <taxon>Gammaproteobacteria</taxon>
        <taxon>Pseudomonadales</taxon>
        <taxon>Pseudomonadaceae</taxon>
        <taxon>Halopseudomonas</taxon>
    </lineage>
</organism>
<evidence type="ECO:0000259" key="5">
    <source>
        <dbReference type="PROSITE" id="PS51296"/>
    </source>
</evidence>
<evidence type="ECO:0000313" key="7">
    <source>
        <dbReference type="Proteomes" id="UP000633263"/>
    </source>
</evidence>
<reference evidence="7" key="1">
    <citation type="journal article" date="2019" name="Int. J. Syst. Evol. Microbiol.">
        <title>The Global Catalogue of Microorganisms (GCM) 10K type strain sequencing project: providing services to taxonomists for standard genome sequencing and annotation.</title>
        <authorList>
            <consortium name="The Broad Institute Genomics Platform"/>
            <consortium name="The Broad Institute Genome Sequencing Center for Infectious Disease"/>
            <person name="Wu L."/>
            <person name="Ma J."/>
        </authorList>
    </citation>
    <scope>NUCLEOTIDE SEQUENCE [LARGE SCALE GENOMIC DNA]</scope>
    <source>
        <strain evidence="7">JCM 11590</strain>
    </source>
</reference>
<sequence>MGSEPTVPVLLCRLDELADPGSRGFELAGRRLFLVRQGQQVFAYHNRCPHRGVPLEWVPDQFLDRSGRLIQCASHGALFLPESGECVAGPCAGAYLMPLACEVSAGQVWLNQLPPAG</sequence>
<keyword evidence="4" id="KW-0411">Iron-sulfur</keyword>
<gene>
    <name evidence="6" type="ORF">GCM10009083_26730</name>
</gene>
<evidence type="ECO:0000256" key="2">
    <source>
        <dbReference type="ARBA" id="ARBA00022723"/>
    </source>
</evidence>
<dbReference type="PANTHER" id="PTHR40261">
    <property type="match status" value="1"/>
</dbReference>
<dbReference type="SUPFAM" id="SSF50022">
    <property type="entry name" value="ISP domain"/>
    <property type="match status" value="1"/>
</dbReference>
<proteinExistence type="predicted"/>
<keyword evidence="2" id="KW-0479">Metal-binding</keyword>
<dbReference type="PROSITE" id="PS51296">
    <property type="entry name" value="RIESKE"/>
    <property type="match status" value="1"/>
</dbReference>
<dbReference type="PANTHER" id="PTHR40261:SF1">
    <property type="entry name" value="RIESKE DOMAIN-CONTAINING PROTEIN"/>
    <property type="match status" value="1"/>
</dbReference>
<evidence type="ECO:0000313" key="6">
    <source>
        <dbReference type="EMBL" id="GGJ08397.1"/>
    </source>
</evidence>
<evidence type="ECO:0000256" key="1">
    <source>
        <dbReference type="ARBA" id="ARBA00022714"/>
    </source>
</evidence>
<dbReference type="InterPro" id="IPR017941">
    <property type="entry name" value="Rieske_2Fe-2S"/>
</dbReference>
<accession>A0ABQ2CUX2</accession>
<keyword evidence="3" id="KW-0408">Iron</keyword>
<feature type="domain" description="Rieske" evidence="5">
    <location>
        <begin position="9"/>
        <end position="110"/>
    </location>
</feature>
<keyword evidence="1" id="KW-0001">2Fe-2S</keyword>
<evidence type="ECO:0000256" key="4">
    <source>
        <dbReference type="ARBA" id="ARBA00023014"/>
    </source>
</evidence>
<dbReference type="Proteomes" id="UP000633263">
    <property type="component" value="Unassembled WGS sequence"/>
</dbReference>
<name>A0ABQ2CUX2_9GAMM</name>
<keyword evidence="7" id="KW-1185">Reference proteome</keyword>
<dbReference type="RefSeq" id="WP_229710527.1">
    <property type="nucleotide sequence ID" value="NZ_BMNN01000008.1"/>
</dbReference>
<evidence type="ECO:0000256" key="3">
    <source>
        <dbReference type="ARBA" id="ARBA00023004"/>
    </source>
</evidence>
<protein>
    <recommendedName>
        <fullName evidence="5">Rieske domain-containing protein</fullName>
    </recommendedName>
</protein>
<dbReference type="CDD" id="cd03467">
    <property type="entry name" value="Rieske"/>
    <property type="match status" value="1"/>
</dbReference>
<dbReference type="Pfam" id="PF00355">
    <property type="entry name" value="Rieske"/>
    <property type="match status" value="1"/>
</dbReference>
<dbReference type="Gene3D" id="2.102.10.10">
    <property type="entry name" value="Rieske [2Fe-2S] iron-sulphur domain"/>
    <property type="match status" value="1"/>
</dbReference>
<comment type="caution">
    <text evidence="6">The sequence shown here is derived from an EMBL/GenBank/DDBJ whole genome shotgun (WGS) entry which is preliminary data.</text>
</comment>